<evidence type="ECO:0000313" key="3">
    <source>
        <dbReference type="Proteomes" id="UP001207742"/>
    </source>
</evidence>
<evidence type="ECO:0000256" key="1">
    <source>
        <dbReference type="SAM" id="SignalP"/>
    </source>
</evidence>
<reference evidence="2 3" key="1">
    <citation type="submission" date="2022-10" db="EMBL/GenBank/DDBJ databases">
        <title>Chitinophaga nivalis PC15 sp. nov., isolated from Pyeongchang county, South Korea.</title>
        <authorList>
            <person name="Trinh H.N."/>
        </authorList>
    </citation>
    <scope>NUCLEOTIDE SEQUENCE [LARGE SCALE GENOMIC DNA]</scope>
    <source>
        <strain evidence="2 3">PC14</strain>
    </source>
</reference>
<keyword evidence="1" id="KW-0732">Signal</keyword>
<accession>A0ABT3IH32</accession>
<proteinExistence type="predicted"/>
<dbReference type="Gene3D" id="3.40.390.70">
    <property type="match status" value="1"/>
</dbReference>
<dbReference type="PROSITE" id="PS51257">
    <property type="entry name" value="PROKAR_LIPOPROTEIN"/>
    <property type="match status" value="1"/>
</dbReference>
<feature type="signal peptide" evidence="1">
    <location>
        <begin position="1"/>
        <end position="20"/>
    </location>
</feature>
<dbReference type="EMBL" id="JAPDNS010000001">
    <property type="protein sequence ID" value="MCW3483278.1"/>
    <property type="molecule type" value="Genomic_DNA"/>
</dbReference>
<organism evidence="2 3">
    <name type="scientific">Chitinophaga nivalis</name>
    <dbReference type="NCBI Taxonomy" id="2991709"/>
    <lineage>
        <taxon>Bacteria</taxon>
        <taxon>Pseudomonadati</taxon>
        <taxon>Bacteroidota</taxon>
        <taxon>Chitinophagia</taxon>
        <taxon>Chitinophagales</taxon>
        <taxon>Chitinophagaceae</taxon>
        <taxon>Chitinophaga</taxon>
    </lineage>
</organism>
<keyword evidence="3" id="KW-1185">Reference proteome</keyword>
<name>A0ABT3IH32_9BACT</name>
<feature type="chain" id="PRO_5046035619" evidence="1">
    <location>
        <begin position="21"/>
        <end position="273"/>
    </location>
</feature>
<sequence>MRVYYLLALIILLMACKREAALTPSPATPMYTLPQGNHGYDDTIMTCYKKYGAYILYRFTQDDYSYNYSDRKSDSAFVANPVYISAALQFFKTQLLDVYPESFIQQTIPYKILLASYIGSGATRSAKGFASTNSALAIGWADSTLVQKLQSPAAVKQVRSWLHRYYIERAYRAKIIQVPEAFAALAPSLYGAISPETQYEKGVLGTPGSDLNLVVDFLAYVEAITGNSQAQLEAGLFSRKVDKKGLIRQKYNTVINYFNVTYGVNLQAIGDMP</sequence>
<protein>
    <submittedName>
        <fullName evidence="2">Uncharacterized protein</fullName>
    </submittedName>
</protein>
<comment type="caution">
    <text evidence="2">The sequence shown here is derived from an EMBL/GenBank/DDBJ whole genome shotgun (WGS) entry which is preliminary data.</text>
</comment>
<dbReference type="Proteomes" id="UP001207742">
    <property type="component" value="Unassembled WGS sequence"/>
</dbReference>
<gene>
    <name evidence="2" type="ORF">OL497_05200</name>
</gene>
<evidence type="ECO:0000313" key="2">
    <source>
        <dbReference type="EMBL" id="MCW3483278.1"/>
    </source>
</evidence>
<dbReference type="RefSeq" id="WP_264728452.1">
    <property type="nucleotide sequence ID" value="NZ_JAPDNR010000001.1"/>
</dbReference>